<keyword evidence="4" id="KW-0378">Hydrolase</keyword>
<keyword evidence="2" id="KW-0732">Signal</keyword>
<dbReference type="AlphaFoldDB" id="A0A4R5TTH7"/>
<dbReference type="InterPro" id="IPR012338">
    <property type="entry name" value="Beta-lactam/transpept-like"/>
</dbReference>
<dbReference type="EMBL" id="SMTK01000005">
    <property type="protein sequence ID" value="TDK23930.1"/>
    <property type="molecule type" value="Genomic_DNA"/>
</dbReference>
<keyword evidence="5" id="KW-1185">Reference proteome</keyword>
<dbReference type="SUPFAM" id="SSF56601">
    <property type="entry name" value="beta-lactamase/transpeptidase-like"/>
    <property type="match status" value="1"/>
</dbReference>
<dbReference type="Proteomes" id="UP000295411">
    <property type="component" value="Unassembled WGS sequence"/>
</dbReference>
<dbReference type="InterPro" id="IPR001466">
    <property type="entry name" value="Beta-lactam-related"/>
</dbReference>
<evidence type="ECO:0000313" key="5">
    <source>
        <dbReference type="Proteomes" id="UP000295411"/>
    </source>
</evidence>
<dbReference type="Gene3D" id="3.40.710.10">
    <property type="entry name" value="DD-peptidase/beta-lactamase superfamily"/>
    <property type="match status" value="1"/>
</dbReference>
<accession>A0A4R5TTH7</accession>
<gene>
    <name evidence="4" type="ORF">E2F48_14130</name>
</gene>
<proteinExistence type="predicted"/>
<protein>
    <submittedName>
        <fullName evidence="4">Class A beta-lactamase-related serine hydrolase</fullName>
    </submittedName>
</protein>
<dbReference type="InterPro" id="IPR050491">
    <property type="entry name" value="AmpC-like"/>
</dbReference>
<dbReference type="RefSeq" id="WP_133404615.1">
    <property type="nucleotide sequence ID" value="NZ_SMTK01000005.1"/>
</dbReference>
<sequence length="388" mass="40799">MFVKPLVIITASLALLGAGLPGATASTGGSLEQRAPERAASIPESEVQPYLDAMTDEGIPGVVAHVRSGEDSISLSSGAADLAQAEAMTPGHKVRVGSYTKTFTATMLLQLVDEGSVSLEDSVEKWLPGLVPGGENIKLRQLLNHTSGLFDYTYDQAVMAPYLNPDGTFTVSNHYSSPTELVNAATSHAPNFTPGSDWSYSNTNYILAGLVLEAATGRTYAQELHARIIGPLNLKGTQFPEKRTSIQEPTAHGYQLYGDDSGPMDVTRMSPSFSWAAGGLTSTVEDMSRFGAALVGGELLSEARLAEMKTVVSAPEDGLAYGLGLTRIDVCGVTLWGHGGDVPGYHSNSFVSGDGKIQISMVATAGLDTWNAEQGANWSSAMHAAICP</sequence>
<evidence type="ECO:0000313" key="4">
    <source>
        <dbReference type="EMBL" id="TDK23930.1"/>
    </source>
</evidence>
<feature type="signal peptide" evidence="2">
    <location>
        <begin position="1"/>
        <end position="25"/>
    </location>
</feature>
<comment type="caution">
    <text evidence="4">The sequence shown here is derived from an EMBL/GenBank/DDBJ whole genome shotgun (WGS) entry which is preliminary data.</text>
</comment>
<reference evidence="4 5" key="1">
    <citation type="submission" date="2019-03" db="EMBL/GenBank/DDBJ databases">
        <title>Arthrobacter sp. nov., an bacterium isolated from biocrust in Mu Us Desert.</title>
        <authorList>
            <person name="Lixiong L."/>
        </authorList>
    </citation>
    <scope>NUCLEOTIDE SEQUENCE [LARGE SCALE GENOMIC DNA]</scope>
    <source>
        <strain evidence="4 5">SLN-3</strain>
    </source>
</reference>
<dbReference type="OrthoDB" id="3174977at2"/>
<dbReference type="PANTHER" id="PTHR46825">
    <property type="entry name" value="D-ALANYL-D-ALANINE-CARBOXYPEPTIDASE/ENDOPEPTIDASE AMPH"/>
    <property type="match status" value="1"/>
</dbReference>
<dbReference type="PANTHER" id="PTHR46825:SF7">
    <property type="entry name" value="D-ALANYL-D-ALANINE CARBOXYPEPTIDASE"/>
    <property type="match status" value="1"/>
</dbReference>
<organism evidence="4 5">
    <name type="scientific">Arthrobacter crusticola</name>
    <dbReference type="NCBI Taxonomy" id="2547960"/>
    <lineage>
        <taxon>Bacteria</taxon>
        <taxon>Bacillati</taxon>
        <taxon>Actinomycetota</taxon>
        <taxon>Actinomycetes</taxon>
        <taxon>Micrococcales</taxon>
        <taxon>Micrococcaceae</taxon>
        <taxon>Arthrobacter</taxon>
    </lineage>
</organism>
<feature type="chain" id="PRO_5020718215" evidence="2">
    <location>
        <begin position="26"/>
        <end position="388"/>
    </location>
</feature>
<evidence type="ECO:0000256" key="1">
    <source>
        <dbReference type="SAM" id="MobiDB-lite"/>
    </source>
</evidence>
<evidence type="ECO:0000259" key="3">
    <source>
        <dbReference type="Pfam" id="PF00144"/>
    </source>
</evidence>
<dbReference type="GO" id="GO:0016787">
    <property type="term" value="F:hydrolase activity"/>
    <property type="evidence" value="ECO:0007669"/>
    <property type="project" value="UniProtKB-KW"/>
</dbReference>
<dbReference type="Pfam" id="PF00144">
    <property type="entry name" value="Beta-lactamase"/>
    <property type="match status" value="1"/>
</dbReference>
<feature type="region of interest" description="Disordered" evidence="1">
    <location>
        <begin position="25"/>
        <end position="44"/>
    </location>
</feature>
<name>A0A4R5TTH7_9MICC</name>
<feature type="domain" description="Beta-lactamase-related" evidence="3">
    <location>
        <begin position="53"/>
        <end position="365"/>
    </location>
</feature>
<evidence type="ECO:0000256" key="2">
    <source>
        <dbReference type="SAM" id="SignalP"/>
    </source>
</evidence>